<dbReference type="AlphaFoldDB" id="A0A8H4RMI4"/>
<keyword evidence="2" id="KW-1185">Reference proteome</keyword>
<protein>
    <submittedName>
        <fullName evidence="1">Uncharacterized protein</fullName>
    </submittedName>
</protein>
<gene>
    <name evidence="1" type="ORF">G7Y89_g6137</name>
</gene>
<name>A0A8H4RMI4_9HELO</name>
<reference evidence="1 2" key="1">
    <citation type="submission" date="2020-03" db="EMBL/GenBank/DDBJ databases">
        <title>Draft Genome Sequence of Cudoniella acicularis.</title>
        <authorList>
            <person name="Buettner E."/>
            <person name="Kellner H."/>
        </authorList>
    </citation>
    <scope>NUCLEOTIDE SEQUENCE [LARGE SCALE GENOMIC DNA]</scope>
    <source>
        <strain evidence="1 2">DSM 108380</strain>
    </source>
</reference>
<organism evidence="1 2">
    <name type="scientific">Cudoniella acicularis</name>
    <dbReference type="NCBI Taxonomy" id="354080"/>
    <lineage>
        <taxon>Eukaryota</taxon>
        <taxon>Fungi</taxon>
        <taxon>Dikarya</taxon>
        <taxon>Ascomycota</taxon>
        <taxon>Pezizomycotina</taxon>
        <taxon>Leotiomycetes</taxon>
        <taxon>Helotiales</taxon>
        <taxon>Tricladiaceae</taxon>
        <taxon>Cudoniella</taxon>
    </lineage>
</organism>
<accession>A0A8H4RMI4</accession>
<evidence type="ECO:0000313" key="2">
    <source>
        <dbReference type="Proteomes" id="UP000566819"/>
    </source>
</evidence>
<evidence type="ECO:0000313" key="1">
    <source>
        <dbReference type="EMBL" id="KAF4631996.1"/>
    </source>
</evidence>
<comment type="caution">
    <text evidence="1">The sequence shown here is derived from an EMBL/GenBank/DDBJ whole genome shotgun (WGS) entry which is preliminary data.</text>
</comment>
<dbReference type="Proteomes" id="UP000566819">
    <property type="component" value="Unassembled WGS sequence"/>
</dbReference>
<dbReference type="EMBL" id="JAAMPI010000390">
    <property type="protein sequence ID" value="KAF4631996.1"/>
    <property type="molecule type" value="Genomic_DNA"/>
</dbReference>
<proteinExistence type="predicted"/>
<sequence>MASPRLAQYPAPSSNPSPLKQADLGAQFIKFEFERIAPTISQRLRQIVREPANLKDHNSFAACFQEGLGMLPTAKTAFTTTLGDLENKDITPLIMEPGDIEVEKIKTRVLTMAFKNFVPTEKDFYSKEIAQVELHQALLFYIASETQATKTAIRSVVPTNLYPPSSKEFSKVREGLIELATKAEEASIEYLVKALESINKALRSDYGSSFLLRLSRDQRRKLFGQVYEQFPIFTLKSWRSLESRSVYFADIYSRKWCADRVKYRRYFKTQFLDMLEITYLFRILLPSNVLLGNGPTGNDVVFALWKSFPSHPKLKKLSDFEPYYLPGIPDGFIPETNSEKTVDVTMVMDRMGKISGSGVNWDYYGDFSSSDSEDEMGCDGLEEAGY</sequence>